<evidence type="ECO:0000256" key="1">
    <source>
        <dbReference type="SAM" id="SignalP"/>
    </source>
</evidence>
<dbReference type="Proteomes" id="UP000054359">
    <property type="component" value="Unassembled WGS sequence"/>
</dbReference>
<sequence>MFLIVTLFFTHWITSCYCYVLNIENNDSFENIPATETLDIKTNLYPFITFPDDQRDDGEFMKSLVGDMMDQKQESQYLEVLQQAVEKELNILMPNFNTNDEMYQEAKLDAIAMALENAFLKTTGYINWPMLYSMLKQLQQQVSDKQSVAKYYESNQQNFTLGSNRFPFADISI</sequence>
<dbReference type="AlphaFoldDB" id="A0A087TZZ1"/>
<feature type="non-terminal residue" evidence="2">
    <location>
        <position position="173"/>
    </location>
</feature>
<reference evidence="2 3" key="1">
    <citation type="submission" date="2013-11" db="EMBL/GenBank/DDBJ databases">
        <title>Genome sequencing of Stegodyphus mimosarum.</title>
        <authorList>
            <person name="Bechsgaard J."/>
        </authorList>
    </citation>
    <scope>NUCLEOTIDE SEQUENCE [LARGE SCALE GENOMIC DNA]</scope>
</reference>
<accession>A0A087TZZ1</accession>
<gene>
    <name evidence="2" type="ORF">X975_07809</name>
</gene>
<keyword evidence="3" id="KW-1185">Reference proteome</keyword>
<dbReference type="EMBL" id="KK117510">
    <property type="protein sequence ID" value="KFM70680.1"/>
    <property type="molecule type" value="Genomic_DNA"/>
</dbReference>
<keyword evidence="1" id="KW-0732">Signal</keyword>
<name>A0A087TZZ1_STEMI</name>
<proteinExistence type="predicted"/>
<feature type="chain" id="PRO_5001830157" evidence="1">
    <location>
        <begin position="19"/>
        <end position="173"/>
    </location>
</feature>
<protein>
    <submittedName>
        <fullName evidence="2">Uncharacterized protein</fullName>
    </submittedName>
</protein>
<evidence type="ECO:0000313" key="2">
    <source>
        <dbReference type="EMBL" id="KFM70680.1"/>
    </source>
</evidence>
<evidence type="ECO:0000313" key="3">
    <source>
        <dbReference type="Proteomes" id="UP000054359"/>
    </source>
</evidence>
<organism evidence="2 3">
    <name type="scientific">Stegodyphus mimosarum</name>
    <name type="common">African social velvet spider</name>
    <dbReference type="NCBI Taxonomy" id="407821"/>
    <lineage>
        <taxon>Eukaryota</taxon>
        <taxon>Metazoa</taxon>
        <taxon>Ecdysozoa</taxon>
        <taxon>Arthropoda</taxon>
        <taxon>Chelicerata</taxon>
        <taxon>Arachnida</taxon>
        <taxon>Araneae</taxon>
        <taxon>Araneomorphae</taxon>
        <taxon>Entelegynae</taxon>
        <taxon>Eresoidea</taxon>
        <taxon>Eresidae</taxon>
        <taxon>Stegodyphus</taxon>
    </lineage>
</organism>
<feature type="signal peptide" evidence="1">
    <location>
        <begin position="1"/>
        <end position="18"/>
    </location>
</feature>